<proteinExistence type="predicted"/>
<organism evidence="3 4">
    <name type="scientific">Angustibacter luteus</name>
    <dbReference type="NCBI Taxonomy" id="658456"/>
    <lineage>
        <taxon>Bacteria</taxon>
        <taxon>Bacillati</taxon>
        <taxon>Actinomycetota</taxon>
        <taxon>Actinomycetes</taxon>
        <taxon>Kineosporiales</taxon>
        <taxon>Kineosporiaceae</taxon>
    </lineage>
</organism>
<sequence>MTRHLLRSVALPVTVLALVAGLAACSGDDDKKSSGQTSPGASASPSGQSADQLAQQLLATATASPPIASAQANVQLNPQLSGSTPLALTADVIEVSAADTMTVLHWRLRSTSGDSVQPSGTWLNGGTAGSDTSQVAMVDTAGKLRLLPFKTDTGDYATGCICSPMPRDVDGTGVDMYATYPALAASATTVDVALPQFPVMKGVKVTR</sequence>
<protein>
    <recommendedName>
        <fullName evidence="5">Lipoprotein</fullName>
    </recommendedName>
</protein>
<dbReference type="PROSITE" id="PS51257">
    <property type="entry name" value="PROKAR_LIPOPROTEIN"/>
    <property type="match status" value="1"/>
</dbReference>
<feature type="chain" id="PRO_5047265122" description="Lipoprotein" evidence="2">
    <location>
        <begin position="24"/>
        <end position="207"/>
    </location>
</feature>
<reference evidence="4" key="1">
    <citation type="journal article" date="2019" name="Int. J. Syst. Evol. Microbiol.">
        <title>The Global Catalogue of Microorganisms (GCM) 10K type strain sequencing project: providing services to taxonomists for standard genome sequencing and annotation.</title>
        <authorList>
            <consortium name="The Broad Institute Genomics Platform"/>
            <consortium name="The Broad Institute Genome Sequencing Center for Infectious Disease"/>
            <person name="Wu L."/>
            <person name="Ma J."/>
        </authorList>
    </citation>
    <scope>NUCLEOTIDE SEQUENCE [LARGE SCALE GENOMIC DNA]</scope>
    <source>
        <strain evidence="4">KACC 14249</strain>
    </source>
</reference>
<evidence type="ECO:0000313" key="4">
    <source>
        <dbReference type="Proteomes" id="UP001596189"/>
    </source>
</evidence>
<evidence type="ECO:0000256" key="2">
    <source>
        <dbReference type="SAM" id="SignalP"/>
    </source>
</evidence>
<dbReference type="EMBL" id="JBHSRD010000002">
    <property type="protein sequence ID" value="MFC6005544.1"/>
    <property type="molecule type" value="Genomic_DNA"/>
</dbReference>
<evidence type="ECO:0000313" key="3">
    <source>
        <dbReference type="EMBL" id="MFC6005544.1"/>
    </source>
</evidence>
<feature type="region of interest" description="Disordered" evidence="1">
    <location>
        <begin position="28"/>
        <end position="51"/>
    </location>
</feature>
<keyword evidence="2" id="KW-0732">Signal</keyword>
<feature type="compositionally biased region" description="Low complexity" evidence="1">
    <location>
        <begin position="34"/>
        <end position="51"/>
    </location>
</feature>
<dbReference type="RefSeq" id="WP_345716433.1">
    <property type="nucleotide sequence ID" value="NZ_BAABFP010000005.1"/>
</dbReference>
<feature type="signal peptide" evidence="2">
    <location>
        <begin position="1"/>
        <end position="23"/>
    </location>
</feature>
<evidence type="ECO:0000256" key="1">
    <source>
        <dbReference type="SAM" id="MobiDB-lite"/>
    </source>
</evidence>
<keyword evidence="4" id="KW-1185">Reference proteome</keyword>
<gene>
    <name evidence="3" type="ORF">ACFQDO_00235</name>
</gene>
<evidence type="ECO:0008006" key="5">
    <source>
        <dbReference type="Google" id="ProtNLM"/>
    </source>
</evidence>
<accession>A0ABW1J9Q8</accession>
<dbReference type="Proteomes" id="UP001596189">
    <property type="component" value="Unassembled WGS sequence"/>
</dbReference>
<name>A0ABW1J9Q8_9ACTN</name>
<comment type="caution">
    <text evidence="3">The sequence shown here is derived from an EMBL/GenBank/DDBJ whole genome shotgun (WGS) entry which is preliminary data.</text>
</comment>